<gene>
    <name evidence="1" type="ORF">NDK47_07260</name>
</gene>
<name>A0ABY4WJX1_9BACL</name>
<dbReference type="EMBL" id="CP098755">
    <property type="protein sequence ID" value="USG67081.1"/>
    <property type="molecule type" value="Genomic_DNA"/>
</dbReference>
<sequence>MAKKRIIFYGLALLVAGTTLFIGNQINATEDPDMKEKVRHQSTLHTLGIDVETKSLKNLNTLTDMNGNHWIYTDFTERTPLDEKIGEIYSEEIQSSFIEVQDKIMQKYAQIGDQIPIILLDEELKEGTFSFTRKSGETLSFEIRLDPAKGKWTYQERE</sequence>
<accession>A0ABY4WJX1</accession>
<dbReference type="RefSeq" id="WP_251874185.1">
    <property type="nucleotide sequence ID" value="NZ_CP098755.1"/>
</dbReference>
<dbReference type="Proteomes" id="UP001056500">
    <property type="component" value="Chromosome"/>
</dbReference>
<protein>
    <recommendedName>
        <fullName evidence="3">Lipoprotein</fullName>
    </recommendedName>
</protein>
<keyword evidence="2" id="KW-1185">Reference proteome</keyword>
<evidence type="ECO:0000313" key="2">
    <source>
        <dbReference type="Proteomes" id="UP001056500"/>
    </source>
</evidence>
<evidence type="ECO:0008006" key="3">
    <source>
        <dbReference type="Google" id="ProtNLM"/>
    </source>
</evidence>
<proteinExistence type="predicted"/>
<organism evidence="1 2">
    <name type="scientific">Brevibacillus ruminantium</name>
    <dbReference type="NCBI Taxonomy" id="2950604"/>
    <lineage>
        <taxon>Bacteria</taxon>
        <taxon>Bacillati</taxon>
        <taxon>Bacillota</taxon>
        <taxon>Bacilli</taxon>
        <taxon>Bacillales</taxon>
        <taxon>Paenibacillaceae</taxon>
        <taxon>Brevibacillus</taxon>
    </lineage>
</organism>
<reference evidence="1" key="1">
    <citation type="submission" date="2022-06" db="EMBL/GenBank/DDBJ databases">
        <title>Genome sequencing of Brevibacillus sp. BB3-R1.</title>
        <authorList>
            <person name="Heo J."/>
            <person name="Lee D."/>
            <person name="Won M."/>
            <person name="Han B.-H."/>
            <person name="Hong S.-B."/>
            <person name="Kwon S.-W."/>
        </authorList>
    </citation>
    <scope>NUCLEOTIDE SEQUENCE</scope>
    <source>
        <strain evidence="1">BB3-R1</strain>
    </source>
</reference>
<evidence type="ECO:0000313" key="1">
    <source>
        <dbReference type="EMBL" id="USG67081.1"/>
    </source>
</evidence>